<gene>
    <name evidence="1" type="ORF">QO018_003792</name>
</gene>
<comment type="caution">
    <text evidence="1">The sequence shown here is derived from an EMBL/GenBank/DDBJ whole genome shotgun (WGS) entry which is preliminary data.</text>
</comment>
<dbReference type="InterPro" id="IPR039968">
    <property type="entry name" value="BcerS-like"/>
</dbReference>
<sequence length="385" mass="42355">MSALADQGPGRAVATGIDLEPVSGRKAMDRFIRLPFALHRDDPHWIPPLMMERRAALSPAGNPYFRHAEAAFWIARRDGRDVGRISAQIDRLAEAGIGHFGLIAAVDDPAVVAALTDAAESWLRERGCREVLGPFNLSINEETGLLVDGFDTPPMLLMGHDRPYLGGLIEAAGYRKAKDMLAYISDDPELPAGIRALVGRPLPANIRVRPLRMAEYRREIDALTAIFNDAWSGNWGFVPLTPEEIDHMAKQLKPLINERLVWFAEVDGEPAAFAVCLPNLNEAVRDLGGSLLPFGWAKLLWRLKVSGLGSARVPLMGVRRKHAAGMTGGLLAFLVIAAVRRESAALGLNRIEMSWVLEDNMPMRRIAEAVGGRAYKTYRIYGKTL</sequence>
<reference evidence="1 2" key="1">
    <citation type="submission" date="2023-07" db="EMBL/GenBank/DDBJ databases">
        <title>Genomic Encyclopedia of Type Strains, Phase IV (KMG-IV): sequencing the most valuable type-strain genomes for metagenomic binning, comparative biology and taxonomic classification.</title>
        <authorList>
            <person name="Goeker M."/>
        </authorList>
    </citation>
    <scope>NUCLEOTIDE SEQUENCE [LARGE SCALE GENOMIC DNA]</scope>
    <source>
        <strain evidence="1 2">DSM 19922</strain>
    </source>
</reference>
<name>A0ABU0MN83_9PROT</name>
<dbReference type="PANTHER" id="PTHR41368:SF1">
    <property type="entry name" value="PROTEIN YGHO"/>
    <property type="match status" value="1"/>
</dbReference>
<protein>
    <recommendedName>
        <fullName evidence="3">dATP pyrophosphohydrolase</fullName>
    </recommendedName>
</protein>
<dbReference type="Proteomes" id="UP001244552">
    <property type="component" value="Unassembled WGS sequence"/>
</dbReference>
<dbReference type="RefSeq" id="WP_209984737.1">
    <property type="nucleotide sequence ID" value="NZ_JAGINO010000015.1"/>
</dbReference>
<keyword evidence="2" id="KW-1185">Reference proteome</keyword>
<dbReference type="EMBL" id="JAUSVU010000014">
    <property type="protein sequence ID" value="MDQ0534915.1"/>
    <property type="molecule type" value="Genomic_DNA"/>
</dbReference>
<dbReference type="InterPro" id="IPR016181">
    <property type="entry name" value="Acyl_CoA_acyltransferase"/>
</dbReference>
<dbReference type="PANTHER" id="PTHR41368">
    <property type="entry name" value="PROTEIN YGHO"/>
    <property type="match status" value="1"/>
</dbReference>
<evidence type="ECO:0008006" key="3">
    <source>
        <dbReference type="Google" id="ProtNLM"/>
    </source>
</evidence>
<organism evidence="1 2">
    <name type="scientific">Azospirillum picis</name>
    <dbReference type="NCBI Taxonomy" id="488438"/>
    <lineage>
        <taxon>Bacteria</taxon>
        <taxon>Pseudomonadati</taxon>
        <taxon>Pseudomonadota</taxon>
        <taxon>Alphaproteobacteria</taxon>
        <taxon>Rhodospirillales</taxon>
        <taxon>Azospirillaceae</taxon>
        <taxon>Azospirillum</taxon>
    </lineage>
</organism>
<accession>A0ABU0MN83</accession>
<dbReference type="SUPFAM" id="SSF55729">
    <property type="entry name" value="Acyl-CoA N-acyltransferases (Nat)"/>
    <property type="match status" value="1"/>
</dbReference>
<evidence type="ECO:0000313" key="1">
    <source>
        <dbReference type="EMBL" id="MDQ0534915.1"/>
    </source>
</evidence>
<dbReference type="Gene3D" id="3.40.630.30">
    <property type="match status" value="1"/>
</dbReference>
<proteinExistence type="predicted"/>
<evidence type="ECO:0000313" key="2">
    <source>
        <dbReference type="Proteomes" id="UP001244552"/>
    </source>
</evidence>